<gene>
    <name evidence="1" type="ORF">S06H3_17917</name>
</gene>
<reference evidence="1" key="1">
    <citation type="journal article" date="2014" name="Front. Microbiol.">
        <title>High frequency of phylogenetically diverse reductive dehalogenase-homologous genes in deep subseafloor sedimentary metagenomes.</title>
        <authorList>
            <person name="Kawai M."/>
            <person name="Futagami T."/>
            <person name="Toyoda A."/>
            <person name="Takaki Y."/>
            <person name="Nishi S."/>
            <person name="Hori S."/>
            <person name="Arai W."/>
            <person name="Tsubouchi T."/>
            <person name="Morono Y."/>
            <person name="Uchiyama I."/>
            <person name="Ito T."/>
            <person name="Fujiyama A."/>
            <person name="Inagaki F."/>
            <person name="Takami H."/>
        </authorList>
    </citation>
    <scope>NUCLEOTIDE SEQUENCE</scope>
    <source>
        <strain evidence="1">Expedition CK06-06</strain>
    </source>
</reference>
<evidence type="ECO:0000313" key="1">
    <source>
        <dbReference type="EMBL" id="GAI11011.1"/>
    </source>
</evidence>
<accession>X1LYZ4</accession>
<organism evidence="1">
    <name type="scientific">marine sediment metagenome</name>
    <dbReference type="NCBI Taxonomy" id="412755"/>
    <lineage>
        <taxon>unclassified sequences</taxon>
        <taxon>metagenomes</taxon>
        <taxon>ecological metagenomes</taxon>
    </lineage>
</organism>
<comment type="caution">
    <text evidence="1">The sequence shown here is derived from an EMBL/GenBank/DDBJ whole genome shotgun (WGS) entry which is preliminary data.</text>
</comment>
<name>X1LYZ4_9ZZZZ</name>
<dbReference type="EMBL" id="BARV01009003">
    <property type="protein sequence ID" value="GAI11011.1"/>
    <property type="molecule type" value="Genomic_DNA"/>
</dbReference>
<sequence>YSMDAAGNVTLDYSATYDPINLNMKNKFTQVLQVALAQESTRMRLHEGLFFVNQHKTLI</sequence>
<proteinExistence type="predicted"/>
<dbReference type="AlphaFoldDB" id="X1LYZ4"/>
<protein>
    <submittedName>
        <fullName evidence="1">Uncharacterized protein</fullName>
    </submittedName>
</protein>
<feature type="non-terminal residue" evidence="1">
    <location>
        <position position="1"/>
    </location>
</feature>